<dbReference type="RefSeq" id="WP_020581828.1">
    <property type="nucleotide sequence ID" value="NZ_JOJP01000001.1"/>
</dbReference>
<sequence length="207" mass="23209">MKTILCFGDSNTWGAIPGENRRYSHQERWPALLRGLLPTDWHIIEEGQPGRTTVFDDPFEGNKNGLKYLRPCLESHHPDLVVIMLGTNDLKHRFGLSASDISRGAARLVEEVYQFTSLAIDKHPKVLLVAPPPVKEAGPHRDMFIGAEEKSKALAKFYALRADELKCAFFDAGFVVESCPIEGIHWQVEQHKNMASAVSIKILSLFS</sequence>
<dbReference type="Pfam" id="PF13472">
    <property type="entry name" value="Lipase_GDSL_2"/>
    <property type="match status" value="1"/>
</dbReference>
<dbReference type="SUPFAM" id="SSF52266">
    <property type="entry name" value="SGNH hydrolase"/>
    <property type="match status" value="1"/>
</dbReference>
<dbReference type="STRING" id="305900.GV64_23545"/>
<gene>
    <name evidence="2" type="ORF">GV64_23545</name>
</gene>
<dbReference type="eggNOG" id="COG2755">
    <property type="taxonomic scope" value="Bacteria"/>
</dbReference>
<dbReference type="PANTHER" id="PTHR30383">
    <property type="entry name" value="THIOESTERASE 1/PROTEASE 1/LYSOPHOSPHOLIPASE L1"/>
    <property type="match status" value="1"/>
</dbReference>
<reference evidence="2 3" key="1">
    <citation type="submission" date="2014-06" db="EMBL/GenBank/DDBJ databases">
        <title>Whole Genome Sequences of Three Symbiotic Endozoicomonas Bacteria.</title>
        <authorList>
            <person name="Neave M.J."/>
            <person name="Apprill A."/>
            <person name="Voolstra C.R."/>
        </authorList>
    </citation>
    <scope>NUCLEOTIDE SEQUENCE [LARGE SCALE GENOMIC DNA]</scope>
    <source>
        <strain evidence="2 3">DSM 22380</strain>
    </source>
</reference>
<evidence type="ECO:0000259" key="1">
    <source>
        <dbReference type="Pfam" id="PF13472"/>
    </source>
</evidence>
<dbReference type="InterPro" id="IPR051532">
    <property type="entry name" value="Ester_Hydrolysis_Enzymes"/>
</dbReference>
<comment type="caution">
    <text evidence="2">The sequence shown here is derived from an EMBL/GenBank/DDBJ whole genome shotgun (WGS) entry which is preliminary data.</text>
</comment>
<dbReference type="InterPro" id="IPR036514">
    <property type="entry name" value="SGNH_hydro_sf"/>
</dbReference>
<organism evidence="2 3">
    <name type="scientific">Endozoicomonas elysicola</name>
    <dbReference type="NCBI Taxonomy" id="305900"/>
    <lineage>
        <taxon>Bacteria</taxon>
        <taxon>Pseudomonadati</taxon>
        <taxon>Pseudomonadota</taxon>
        <taxon>Gammaproteobacteria</taxon>
        <taxon>Oceanospirillales</taxon>
        <taxon>Endozoicomonadaceae</taxon>
        <taxon>Endozoicomonas</taxon>
    </lineage>
</organism>
<evidence type="ECO:0000313" key="2">
    <source>
        <dbReference type="EMBL" id="KEI73295.1"/>
    </source>
</evidence>
<dbReference type="AlphaFoldDB" id="A0A081KGL9"/>
<dbReference type="Proteomes" id="UP000027997">
    <property type="component" value="Unassembled WGS sequence"/>
</dbReference>
<dbReference type="Gene3D" id="3.40.50.1110">
    <property type="entry name" value="SGNH hydrolase"/>
    <property type="match status" value="1"/>
</dbReference>
<name>A0A081KGL9_9GAMM</name>
<protein>
    <submittedName>
        <fullName evidence="2">G-D-S-L family lipolytic protein</fullName>
    </submittedName>
</protein>
<accession>A0A081KGL9</accession>
<dbReference type="EMBL" id="JOJP01000001">
    <property type="protein sequence ID" value="KEI73295.1"/>
    <property type="molecule type" value="Genomic_DNA"/>
</dbReference>
<keyword evidence="3" id="KW-1185">Reference proteome</keyword>
<dbReference type="PANTHER" id="PTHR30383:SF29">
    <property type="entry name" value="SGNH HYDROLASE-TYPE ESTERASE DOMAIN-CONTAINING PROTEIN"/>
    <property type="match status" value="1"/>
</dbReference>
<dbReference type="GO" id="GO:0016788">
    <property type="term" value="F:hydrolase activity, acting on ester bonds"/>
    <property type="evidence" value="ECO:0007669"/>
    <property type="project" value="UniProtKB-ARBA"/>
</dbReference>
<dbReference type="CDD" id="cd01839">
    <property type="entry name" value="SGNH_arylesterase_like"/>
    <property type="match status" value="1"/>
</dbReference>
<dbReference type="InterPro" id="IPR013830">
    <property type="entry name" value="SGNH_hydro"/>
</dbReference>
<feature type="domain" description="SGNH hydrolase-type esterase" evidence="1">
    <location>
        <begin position="6"/>
        <end position="172"/>
    </location>
</feature>
<evidence type="ECO:0000313" key="3">
    <source>
        <dbReference type="Proteomes" id="UP000027997"/>
    </source>
</evidence>
<proteinExistence type="predicted"/>